<dbReference type="InterPro" id="IPR027383">
    <property type="entry name" value="Znf_put"/>
</dbReference>
<dbReference type="AlphaFoldDB" id="A0AAC9MYG8"/>
<evidence type="ECO:0000313" key="5">
    <source>
        <dbReference type="Proteomes" id="UP000095210"/>
    </source>
</evidence>
<keyword evidence="2" id="KW-1133">Transmembrane helix</keyword>
<feature type="domain" description="Putative zinc-finger" evidence="3">
    <location>
        <begin position="3"/>
        <end position="37"/>
    </location>
</feature>
<dbReference type="RefSeq" id="WP_069848944.1">
    <property type="nucleotide sequence ID" value="NZ_CP014859.1"/>
</dbReference>
<dbReference type="Proteomes" id="UP000095210">
    <property type="component" value="Chromosome"/>
</dbReference>
<name>A0AAC9MYG8_9PSEU</name>
<dbReference type="EMBL" id="CP014859">
    <property type="protein sequence ID" value="AOS63255.1"/>
    <property type="molecule type" value="Genomic_DNA"/>
</dbReference>
<dbReference type="KEGG" id="ahm:TL08_12205"/>
<feature type="transmembrane region" description="Helical" evidence="2">
    <location>
        <begin position="142"/>
        <end position="163"/>
    </location>
</feature>
<proteinExistence type="predicted"/>
<protein>
    <submittedName>
        <fullName evidence="4">Integral membrane protein</fullName>
    </submittedName>
</protein>
<evidence type="ECO:0000259" key="3">
    <source>
        <dbReference type="Pfam" id="PF13490"/>
    </source>
</evidence>
<keyword evidence="2" id="KW-0812">Transmembrane</keyword>
<gene>
    <name evidence="4" type="ORF">TL08_12205</name>
</gene>
<organism evidence="4 5">
    <name type="scientific">Actinoalloteichus hymeniacidonis</name>
    <dbReference type="NCBI Taxonomy" id="340345"/>
    <lineage>
        <taxon>Bacteria</taxon>
        <taxon>Bacillati</taxon>
        <taxon>Actinomycetota</taxon>
        <taxon>Actinomycetes</taxon>
        <taxon>Pseudonocardiales</taxon>
        <taxon>Pseudonocardiaceae</taxon>
        <taxon>Actinoalloteichus</taxon>
    </lineage>
</organism>
<keyword evidence="2" id="KW-0472">Membrane</keyword>
<evidence type="ECO:0000256" key="2">
    <source>
        <dbReference type="SAM" id="Phobius"/>
    </source>
</evidence>
<accession>A0AAC9MYG8</accession>
<sequence>MECDSCRDALSARLDSELEPVQAQRTDEHLKTCVECRIWQQQATALTRSMRVRPAVSTPDLTERILAAAEHTVRPPSVARVALGLVGIGQLALAIAQLFGFDHGLGHDAAGSVHLLNESTAWSLAIGLGMLWAALRTGLSRGMLPVLGGFVLILAIFSVRDLVIGEVELMRVASHGLLVLGLGLLALVRRQESRRSPEPGRPALIAPPVSDAAPPRRLDTQGSTLDAVDWEHRDRPRWAGGSRVA</sequence>
<reference evidence="5" key="1">
    <citation type="submission" date="2016-03" db="EMBL/GenBank/DDBJ databases">
        <title>Complete genome sequence of the type strain Actinoalloteichus hymeniacidonis DSM 45092.</title>
        <authorList>
            <person name="Schaffert L."/>
            <person name="Albersmeier A."/>
            <person name="Winkler A."/>
            <person name="Kalinowski J."/>
            <person name="Zotchev S."/>
            <person name="Ruckert C."/>
        </authorList>
    </citation>
    <scope>NUCLEOTIDE SEQUENCE [LARGE SCALE GENOMIC DNA]</scope>
    <source>
        <strain evidence="5">HPA177(T) (DSM 45092(T))</strain>
    </source>
</reference>
<feature type="region of interest" description="Disordered" evidence="1">
    <location>
        <begin position="195"/>
        <end position="231"/>
    </location>
</feature>
<evidence type="ECO:0000256" key="1">
    <source>
        <dbReference type="SAM" id="MobiDB-lite"/>
    </source>
</evidence>
<dbReference type="Pfam" id="PF13490">
    <property type="entry name" value="zf-HC2"/>
    <property type="match status" value="1"/>
</dbReference>
<feature type="transmembrane region" description="Helical" evidence="2">
    <location>
        <begin position="119"/>
        <end position="135"/>
    </location>
</feature>
<feature type="transmembrane region" description="Helical" evidence="2">
    <location>
        <begin position="81"/>
        <end position="99"/>
    </location>
</feature>
<keyword evidence="5" id="KW-1185">Reference proteome</keyword>
<feature type="transmembrane region" description="Helical" evidence="2">
    <location>
        <begin position="169"/>
        <end position="188"/>
    </location>
</feature>
<evidence type="ECO:0000313" key="4">
    <source>
        <dbReference type="EMBL" id="AOS63255.1"/>
    </source>
</evidence>